<gene>
    <name evidence="2" type="ORF">PENSUB_3321</name>
</gene>
<dbReference type="EMBL" id="MNBE01000293">
    <property type="protein sequence ID" value="OKP11299.1"/>
    <property type="molecule type" value="Genomic_DNA"/>
</dbReference>
<dbReference type="InterPro" id="IPR011050">
    <property type="entry name" value="Pectin_lyase_fold/virulence"/>
</dbReference>
<accession>A0A1Q5UFQ5</accession>
<reference evidence="2 3" key="1">
    <citation type="submission" date="2016-10" db="EMBL/GenBank/DDBJ databases">
        <title>Genome sequence of the ascomycete fungus Penicillium subrubescens.</title>
        <authorList>
            <person name="De Vries R.P."/>
            <person name="Peng M."/>
            <person name="Dilokpimol A."/>
            <person name="Hilden K."/>
            <person name="Makela M.R."/>
            <person name="Grigoriev I."/>
            <person name="Riley R."/>
            <person name="Granchi Z."/>
        </authorList>
    </citation>
    <scope>NUCLEOTIDE SEQUENCE [LARGE SCALE GENOMIC DNA]</scope>
    <source>
        <strain evidence="2 3">CBS 132785</strain>
    </source>
</reference>
<sequence length="278" mass="29882">MHTTVAYHNSLETCDLATMHISSLLPLTILLGSLSPAGAIPVAEPAVDGIYARNEDIHYRDSSIVARDGPGFRMESVKYQGISPLGPSGYGSPQCDSVTDDTEAINNAISSGTRCGKDCFSSTVTPAVVYFPSGSYVISAPLLTTTTRHDWQPKPTASPEGDYYHAIHDPDFASTCNVSSCNCALGWGLRVIDSEDLHVYGAGFYSFFNNYDATCSAYGGPQNCQNSIFSIEGQSAISVYNLNVLGSKRLVDQDRKSLASYSDNIGVFTNNIAYFSTQ</sequence>
<dbReference type="InterPro" id="IPR012334">
    <property type="entry name" value="Pectin_lyas_fold"/>
</dbReference>
<name>A0A1Q5UFQ5_9EURO</name>
<dbReference type="Pfam" id="PF12708">
    <property type="entry name" value="Pect-lyase_RHGA_epim"/>
    <property type="match status" value="1"/>
</dbReference>
<dbReference type="Proteomes" id="UP000186955">
    <property type="component" value="Unassembled WGS sequence"/>
</dbReference>
<dbReference type="SUPFAM" id="SSF51126">
    <property type="entry name" value="Pectin lyase-like"/>
    <property type="match status" value="1"/>
</dbReference>
<dbReference type="STRING" id="1316194.A0A1Q5UFQ5"/>
<comment type="caution">
    <text evidence="2">The sequence shown here is derived from an EMBL/GenBank/DDBJ whole genome shotgun (WGS) entry which is preliminary data.</text>
</comment>
<evidence type="ECO:0000313" key="3">
    <source>
        <dbReference type="Proteomes" id="UP000186955"/>
    </source>
</evidence>
<organism evidence="2 3">
    <name type="scientific">Penicillium subrubescens</name>
    <dbReference type="NCBI Taxonomy" id="1316194"/>
    <lineage>
        <taxon>Eukaryota</taxon>
        <taxon>Fungi</taxon>
        <taxon>Dikarya</taxon>
        <taxon>Ascomycota</taxon>
        <taxon>Pezizomycotina</taxon>
        <taxon>Eurotiomycetes</taxon>
        <taxon>Eurotiomycetidae</taxon>
        <taxon>Eurotiales</taxon>
        <taxon>Aspergillaceae</taxon>
        <taxon>Penicillium</taxon>
    </lineage>
</organism>
<evidence type="ECO:0000259" key="1">
    <source>
        <dbReference type="Pfam" id="PF12708"/>
    </source>
</evidence>
<feature type="domain" description="Rhamnogalacturonase A/B/Epimerase-like pectate lyase" evidence="1">
    <location>
        <begin position="96"/>
        <end position="142"/>
    </location>
</feature>
<dbReference type="Gene3D" id="2.160.20.10">
    <property type="entry name" value="Single-stranded right-handed beta-helix, Pectin lyase-like"/>
    <property type="match status" value="2"/>
</dbReference>
<dbReference type="InterPro" id="IPR024535">
    <property type="entry name" value="RHGA/B-epi-like_pectate_lyase"/>
</dbReference>
<protein>
    <recommendedName>
        <fullName evidence="1">Rhamnogalacturonase A/B/Epimerase-like pectate lyase domain-containing protein</fullName>
    </recommendedName>
</protein>
<dbReference type="AlphaFoldDB" id="A0A1Q5UFQ5"/>
<evidence type="ECO:0000313" key="2">
    <source>
        <dbReference type="EMBL" id="OKP11299.1"/>
    </source>
</evidence>
<proteinExistence type="predicted"/>
<keyword evidence="3" id="KW-1185">Reference proteome</keyword>